<evidence type="ECO:0000256" key="1">
    <source>
        <dbReference type="SAM" id="Phobius"/>
    </source>
</evidence>
<sequence length="165" mass="17849">MRWLGPPLLLGTWVLFLSPVVLAVRERDWMAHVRDSGLGVGGALVGWFILAVLLVVIPPAIKVLLTYRTVLDAGGVDPPLGRARVDLGEVRKIRWVPQGGPVNAANRPERFEVISEQSGLVARVARGEADWGATQAVLRHWARQRPEIVEDEPTAAALAGGSIDS</sequence>
<gene>
    <name evidence="2" type="ORF">GCM10011314_26350</name>
</gene>
<organism evidence="2 3">
    <name type="scientific">Knoellia flava</name>
    <dbReference type="NCBI Taxonomy" id="913969"/>
    <lineage>
        <taxon>Bacteria</taxon>
        <taxon>Bacillati</taxon>
        <taxon>Actinomycetota</taxon>
        <taxon>Actinomycetes</taxon>
        <taxon>Micrococcales</taxon>
        <taxon>Intrasporangiaceae</taxon>
        <taxon>Knoellia</taxon>
    </lineage>
</organism>
<keyword evidence="1" id="KW-0812">Transmembrane</keyword>
<evidence type="ECO:0000313" key="3">
    <source>
        <dbReference type="Proteomes" id="UP000628079"/>
    </source>
</evidence>
<keyword evidence="1" id="KW-0472">Membrane</keyword>
<reference evidence="2" key="1">
    <citation type="journal article" date="2014" name="Int. J. Syst. Evol. Microbiol.">
        <title>Complete genome sequence of Corynebacterium casei LMG S-19264T (=DSM 44701T), isolated from a smear-ripened cheese.</title>
        <authorList>
            <consortium name="US DOE Joint Genome Institute (JGI-PGF)"/>
            <person name="Walter F."/>
            <person name="Albersmeier A."/>
            <person name="Kalinowski J."/>
            <person name="Ruckert C."/>
        </authorList>
    </citation>
    <scope>NUCLEOTIDE SEQUENCE</scope>
    <source>
        <strain evidence="2">CGMCC 1.10749</strain>
    </source>
</reference>
<dbReference type="EMBL" id="BMEA01000002">
    <property type="protein sequence ID" value="GGB85375.1"/>
    <property type="molecule type" value="Genomic_DNA"/>
</dbReference>
<dbReference type="Proteomes" id="UP000628079">
    <property type="component" value="Unassembled WGS sequence"/>
</dbReference>
<name>A0A8H9FWF2_9MICO</name>
<protein>
    <submittedName>
        <fullName evidence="2">Uncharacterized protein</fullName>
    </submittedName>
</protein>
<accession>A0A8H9FWF2</accession>
<reference evidence="2" key="2">
    <citation type="submission" date="2020-09" db="EMBL/GenBank/DDBJ databases">
        <authorList>
            <person name="Sun Q."/>
            <person name="Zhou Y."/>
        </authorList>
    </citation>
    <scope>NUCLEOTIDE SEQUENCE</scope>
    <source>
        <strain evidence="2">CGMCC 1.10749</strain>
    </source>
</reference>
<comment type="caution">
    <text evidence="2">The sequence shown here is derived from an EMBL/GenBank/DDBJ whole genome shotgun (WGS) entry which is preliminary data.</text>
</comment>
<evidence type="ECO:0000313" key="2">
    <source>
        <dbReference type="EMBL" id="GGB85375.1"/>
    </source>
</evidence>
<keyword evidence="1" id="KW-1133">Transmembrane helix</keyword>
<feature type="transmembrane region" description="Helical" evidence="1">
    <location>
        <begin position="39"/>
        <end position="61"/>
    </location>
</feature>
<proteinExistence type="predicted"/>
<dbReference type="AlphaFoldDB" id="A0A8H9FWF2"/>